<evidence type="ECO:0000313" key="2">
    <source>
        <dbReference type="EMBL" id="EMC92448.1"/>
    </source>
</evidence>
<dbReference type="OrthoDB" id="21418at2759"/>
<feature type="compositionally biased region" description="Polar residues" evidence="1">
    <location>
        <begin position="163"/>
        <end position="181"/>
    </location>
</feature>
<dbReference type="EMBL" id="KB445562">
    <property type="protein sequence ID" value="EMC92448.1"/>
    <property type="molecule type" value="Genomic_DNA"/>
</dbReference>
<reference evidence="2 3" key="1">
    <citation type="journal article" date="2012" name="PLoS Pathog.">
        <title>Diverse lifestyles and strategies of plant pathogenesis encoded in the genomes of eighteen Dothideomycetes fungi.</title>
        <authorList>
            <person name="Ohm R.A."/>
            <person name="Feau N."/>
            <person name="Henrissat B."/>
            <person name="Schoch C.L."/>
            <person name="Horwitz B.A."/>
            <person name="Barry K.W."/>
            <person name="Condon B.J."/>
            <person name="Copeland A.C."/>
            <person name="Dhillon B."/>
            <person name="Glaser F."/>
            <person name="Hesse C.N."/>
            <person name="Kosti I."/>
            <person name="LaButti K."/>
            <person name="Lindquist E.A."/>
            <person name="Lucas S."/>
            <person name="Salamov A.A."/>
            <person name="Bradshaw R.E."/>
            <person name="Ciuffetti L."/>
            <person name="Hamelin R.C."/>
            <person name="Kema G.H.J."/>
            <person name="Lawrence C."/>
            <person name="Scott J.A."/>
            <person name="Spatafora J.W."/>
            <person name="Turgeon B.G."/>
            <person name="de Wit P.J.G.M."/>
            <person name="Zhong S."/>
            <person name="Goodwin S.B."/>
            <person name="Grigoriev I.V."/>
        </authorList>
    </citation>
    <scope>NUCLEOTIDE SEQUENCE [LARGE SCALE GENOMIC DNA]</scope>
    <source>
        <strain evidence="2 3">UAMH 10762</strain>
    </source>
</reference>
<dbReference type="PANTHER" id="PTHR38645">
    <property type="entry name" value="CHROMOSOME 9, WHOLE GENOME SHOTGUN SEQUENCE"/>
    <property type="match status" value="1"/>
</dbReference>
<evidence type="ECO:0000256" key="1">
    <source>
        <dbReference type="SAM" id="MobiDB-lite"/>
    </source>
</evidence>
<feature type="compositionally biased region" description="Low complexity" evidence="1">
    <location>
        <begin position="197"/>
        <end position="212"/>
    </location>
</feature>
<proteinExistence type="predicted"/>
<dbReference type="OMA" id="KNAVCEQ"/>
<keyword evidence="3" id="KW-1185">Reference proteome</keyword>
<sequence>MESMRNLSTSLPTSGRRRTEQPELLSEFKAAALSVTNLFKAATSAQAKARSSGYQDALDDLLAFLDRENLGLMDGEGWRVRQWATERLDGEGAPGKQSGADEEDELVVRHDDGLNTRSSSPEAQRKSPPAVPVSSSHSADESSPPRRVLSEPPALQATPAIQYPSQLPTTHDFTFRSTHAYPTNHDREGSVGMELDASSSSPQTTASTPSSTGTVRILPRSSRSRHTNHNRHRENGGRTINLNLASGAGGKRKMPYPDFFDISGMEFDGSDSGRDGKGGRAGGGKRGRHV</sequence>
<dbReference type="AlphaFoldDB" id="M2MM49"/>
<evidence type="ECO:0000313" key="3">
    <source>
        <dbReference type="Proteomes" id="UP000011761"/>
    </source>
</evidence>
<feature type="compositionally biased region" description="Basic residues" evidence="1">
    <location>
        <begin position="222"/>
        <end position="232"/>
    </location>
</feature>
<organism evidence="2 3">
    <name type="scientific">Baudoinia panamericana (strain UAMH 10762)</name>
    <name type="common">Angels' share fungus</name>
    <name type="synonym">Baudoinia compniacensis (strain UAMH 10762)</name>
    <dbReference type="NCBI Taxonomy" id="717646"/>
    <lineage>
        <taxon>Eukaryota</taxon>
        <taxon>Fungi</taxon>
        <taxon>Dikarya</taxon>
        <taxon>Ascomycota</taxon>
        <taxon>Pezizomycotina</taxon>
        <taxon>Dothideomycetes</taxon>
        <taxon>Dothideomycetidae</taxon>
        <taxon>Mycosphaerellales</taxon>
        <taxon>Teratosphaeriaceae</taxon>
        <taxon>Baudoinia</taxon>
    </lineage>
</organism>
<feature type="region of interest" description="Disordered" evidence="1">
    <location>
        <begin position="89"/>
        <end position="290"/>
    </location>
</feature>
<feature type="compositionally biased region" description="Polar residues" evidence="1">
    <location>
        <begin position="1"/>
        <end position="13"/>
    </location>
</feature>
<accession>M2MM49</accession>
<dbReference type="PANTHER" id="PTHR38645:SF1">
    <property type="entry name" value="YALI0F12243P"/>
    <property type="match status" value="1"/>
</dbReference>
<protein>
    <submittedName>
        <fullName evidence="2">Uncharacterized protein</fullName>
    </submittedName>
</protein>
<dbReference type="GeneID" id="19108434"/>
<feature type="region of interest" description="Disordered" evidence="1">
    <location>
        <begin position="1"/>
        <end position="22"/>
    </location>
</feature>
<dbReference type="KEGG" id="bcom:BAUCODRAFT_142984"/>
<dbReference type="HOGENOM" id="CLU_997649_0_0_1"/>
<gene>
    <name evidence="2" type="ORF">BAUCODRAFT_142984</name>
</gene>
<dbReference type="eggNOG" id="ENOG502S6F0">
    <property type="taxonomic scope" value="Eukaryota"/>
</dbReference>
<dbReference type="Proteomes" id="UP000011761">
    <property type="component" value="Unassembled WGS sequence"/>
</dbReference>
<dbReference type="RefSeq" id="XP_007680781.1">
    <property type="nucleotide sequence ID" value="XM_007682591.1"/>
</dbReference>
<name>M2MM49_BAUPA</name>